<dbReference type="Gene3D" id="3.40.50.2300">
    <property type="match status" value="1"/>
</dbReference>
<feature type="compositionally biased region" description="Pro residues" evidence="9">
    <location>
        <begin position="145"/>
        <end position="162"/>
    </location>
</feature>
<dbReference type="Pfam" id="PF00072">
    <property type="entry name" value="Response_reg"/>
    <property type="match status" value="1"/>
</dbReference>
<dbReference type="SMART" id="SM00448">
    <property type="entry name" value="REC"/>
    <property type="match status" value="1"/>
</dbReference>
<dbReference type="PANTHER" id="PTHR48111">
    <property type="entry name" value="REGULATOR OF RPOS"/>
    <property type="match status" value="1"/>
</dbReference>
<dbReference type="Pfam" id="PF00486">
    <property type="entry name" value="Trans_reg_C"/>
    <property type="match status" value="1"/>
</dbReference>
<dbReference type="CDD" id="cd00383">
    <property type="entry name" value="trans_reg_C"/>
    <property type="match status" value="1"/>
</dbReference>
<feature type="DNA-binding region" description="OmpR/PhoB-type" evidence="8">
    <location>
        <begin position="184"/>
        <end position="279"/>
    </location>
</feature>
<evidence type="ECO:0000256" key="7">
    <source>
        <dbReference type="PROSITE-ProRule" id="PRU00169"/>
    </source>
</evidence>
<keyword evidence="1 7" id="KW-0597">Phosphoprotein</keyword>
<dbReference type="Proteomes" id="UP001210169">
    <property type="component" value="Chromosome"/>
</dbReference>
<organism evidence="12 14">
    <name type="scientific">Streptomyces nigrescens</name>
    <dbReference type="NCBI Taxonomy" id="1920"/>
    <lineage>
        <taxon>Bacteria</taxon>
        <taxon>Bacillati</taxon>
        <taxon>Actinomycetota</taxon>
        <taxon>Actinomycetes</taxon>
        <taxon>Kitasatosporales</taxon>
        <taxon>Streptomycetaceae</taxon>
        <taxon>Streptomyces</taxon>
    </lineage>
</organism>
<dbReference type="SMART" id="SM00862">
    <property type="entry name" value="Trans_reg_C"/>
    <property type="match status" value="1"/>
</dbReference>
<evidence type="ECO:0000256" key="5">
    <source>
        <dbReference type="ARBA" id="ARBA00023163"/>
    </source>
</evidence>
<gene>
    <name evidence="12" type="ORF">Sliba_35300</name>
    <name evidence="13" type="ORF">STRNI_003888</name>
</gene>
<dbReference type="InterPro" id="IPR001789">
    <property type="entry name" value="Sig_transdc_resp-reg_receiver"/>
</dbReference>
<dbReference type="PROSITE" id="PS50110">
    <property type="entry name" value="RESPONSE_REGULATORY"/>
    <property type="match status" value="1"/>
</dbReference>
<dbReference type="Gene3D" id="1.10.10.10">
    <property type="entry name" value="Winged helix-like DNA-binding domain superfamily/Winged helix DNA-binding domain"/>
    <property type="match status" value="1"/>
</dbReference>
<sequence length="285" mass="31116">MNVLIVEDDDGVGEALEQALGFHGFLTHRVCTGAEALERLTDTNLVLLDLGLPDLDGYEVCQRIRDRSCVPIIALSGRTKELDRVLVLHMGADDFIPKPFSRYELVARIGAVSRRARGCRQHGTGQFTPGRPAAQSPTTPTDLAPLPPSAPPPSPSSPPSPSPCQTFAPLAAEHRVESHRSTGQAPLQVGPLRLEARTRKVFVHGEEIHVTRKEFDLLAMLMEAPGAVMGRQDIMSRVWDENWFGSTRTLDVHVGSLRSKLGSSEWIETVRGVGYRLTIPAAAHT</sequence>
<dbReference type="Gene3D" id="6.10.250.690">
    <property type="match status" value="1"/>
</dbReference>
<reference evidence="12 14" key="1">
    <citation type="submission" date="2019-12" db="EMBL/GenBank/DDBJ databases">
        <title>Whole genome shotgun sequence of Streptomyces libani subsp. libani NBRC 13452.</title>
        <authorList>
            <person name="Ichikawa N."/>
            <person name="Kimura A."/>
            <person name="Kitahashi Y."/>
            <person name="Komaki H."/>
            <person name="Tamura T."/>
        </authorList>
    </citation>
    <scope>NUCLEOTIDE SEQUENCE [LARGE SCALE GENOMIC DNA]</scope>
    <source>
        <strain evidence="12 14">NBRC 13452</strain>
    </source>
</reference>
<dbReference type="GO" id="GO:0000976">
    <property type="term" value="F:transcription cis-regulatory region binding"/>
    <property type="evidence" value="ECO:0007669"/>
    <property type="project" value="TreeGrafter"/>
</dbReference>
<evidence type="ECO:0000259" key="10">
    <source>
        <dbReference type="PROSITE" id="PS50110"/>
    </source>
</evidence>
<feature type="domain" description="OmpR/PhoB-type" evidence="11">
    <location>
        <begin position="184"/>
        <end position="279"/>
    </location>
</feature>
<dbReference type="RefSeq" id="WP_159487046.1">
    <property type="nucleotide sequence ID" value="NZ_BLIP01000001.1"/>
</dbReference>
<dbReference type="InterPro" id="IPR036388">
    <property type="entry name" value="WH-like_DNA-bd_sf"/>
</dbReference>
<dbReference type="GO" id="GO:0005829">
    <property type="term" value="C:cytosol"/>
    <property type="evidence" value="ECO:0007669"/>
    <property type="project" value="TreeGrafter"/>
</dbReference>
<feature type="modified residue" description="4-aspartylphosphate" evidence="7">
    <location>
        <position position="49"/>
    </location>
</feature>
<evidence type="ECO:0000313" key="12">
    <source>
        <dbReference type="EMBL" id="GFE23077.1"/>
    </source>
</evidence>
<evidence type="ECO:0000256" key="1">
    <source>
        <dbReference type="ARBA" id="ARBA00022553"/>
    </source>
</evidence>
<evidence type="ECO:0000256" key="6">
    <source>
        <dbReference type="ARBA" id="ARBA00041201"/>
    </source>
</evidence>
<keyword evidence="3" id="KW-0805">Transcription regulation</keyword>
<keyword evidence="2" id="KW-0902">Two-component regulatory system</keyword>
<dbReference type="EMBL" id="CP114203">
    <property type="protein sequence ID" value="WAU05509.1"/>
    <property type="molecule type" value="Genomic_DNA"/>
</dbReference>
<keyword evidence="5" id="KW-0804">Transcription</keyword>
<dbReference type="FunFam" id="1.10.10.10:FF:000018">
    <property type="entry name" value="DNA-binding response regulator ResD"/>
    <property type="match status" value="1"/>
</dbReference>
<dbReference type="GeneID" id="301333057"/>
<keyword evidence="15" id="KW-1185">Reference proteome</keyword>
<dbReference type="SUPFAM" id="SSF46894">
    <property type="entry name" value="C-terminal effector domain of the bipartite response regulators"/>
    <property type="match status" value="1"/>
</dbReference>
<evidence type="ECO:0000313" key="14">
    <source>
        <dbReference type="Proteomes" id="UP000429552"/>
    </source>
</evidence>
<dbReference type="PANTHER" id="PTHR48111:SF72">
    <property type="entry name" value="SENSORY TRANSDUCTION PROTEIN REGX3"/>
    <property type="match status" value="1"/>
</dbReference>
<dbReference type="SUPFAM" id="SSF52172">
    <property type="entry name" value="CheY-like"/>
    <property type="match status" value="1"/>
</dbReference>
<dbReference type="PROSITE" id="PS51755">
    <property type="entry name" value="OMPR_PHOB"/>
    <property type="match status" value="1"/>
</dbReference>
<keyword evidence="4 8" id="KW-0238">DNA-binding</keyword>
<accession>A0A640THH6</accession>
<dbReference type="GO" id="GO:0032993">
    <property type="term" value="C:protein-DNA complex"/>
    <property type="evidence" value="ECO:0007669"/>
    <property type="project" value="TreeGrafter"/>
</dbReference>
<reference evidence="13 15" key="2">
    <citation type="submission" date="2022-12" db="EMBL/GenBank/DDBJ databases">
        <authorList>
            <person name="Ruckert C."/>
            <person name="Busche T."/>
            <person name="Kalinowski J."/>
            <person name="Wittmann C."/>
        </authorList>
    </citation>
    <scope>NUCLEOTIDE SEQUENCE [LARGE SCALE GENOMIC DNA]</scope>
    <source>
        <strain evidence="13 15">DSM 40276</strain>
    </source>
</reference>
<evidence type="ECO:0000256" key="4">
    <source>
        <dbReference type="ARBA" id="ARBA00023125"/>
    </source>
</evidence>
<dbReference type="InterPro" id="IPR001867">
    <property type="entry name" value="OmpR/PhoB-type_DNA-bd"/>
</dbReference>
<dbReference type="InterPro" id="IPR011006">
    <property type="entry name" value="CheY-like_superfamily"/>
</dbReference>
<evidence type="ECO:0000313" key="13">
    <source>
        <dbReference type="EMBL" id="WAU05509.1"/>
    </source>
</evidence>
<evidence type="ECO:0000256" key="8">
    <source>
        <dbReference type="PROSITE-ProRule" id="PRU01091"/>
    </source>
</evidence>
<dbReference type="InterPro" id="IPR016032">
    <property type="entry name" value="Sig_transdc_resp-reg_C-effctor"/>
</dbReference>
<name>A0A640THH6_STRNI</name>
<dbReference type="GO" id="GO:0000156">
    <property type="term" value="F:phosphorelay response regulator activity"/>
    <property type="evidence" value="ECO:0007669"/>
    <property type="project" value="TreeGrafter"/>
</dbReference>
<evidence type="ECO:0000259" key="11">
    <source>
        <dbReference type="PROSITE" id="PS51755"/>
    </source>
</evidence>
<dbReference type="EMBL" id="BLIP01000001">
    <property type="protein sequence ID" value="GFE23077.1"/>
    <property type="molecule type" value="Genomic_DNA"/>
</dbReference>
<feature type="domain" description="Response regulatory" evidence="10">
    <location>
        <begin position="2"/>
        <end position="113"/>
    </location>
</feature>
<evidence type="ECO:0000256" key="9">
    <source>
        <dbReference type="SAM" id="MobiDB-lite"/>
    </source>
</evidence>
<feature type="region of interest" description="Disordered" evidence="9">
    <location>
        <begin position="117"/>
        <end position="166"/>
    </location>
</feature>
<dbReference type="AlphaFoldDB" id="A0A640THH6"/>
<dbReference type="GO" id="GO:0006355">
    <property type="term" value="P:regulation of DNA-templated transcription"/>
    <property type="evidence" value="ECO:0007669"/>
    <property type="project" value="InterPro"/>
</dbReference>
<protein>
    <recommendedName>
        <fullName evidence="6">Sensory transduction protein RegX3</fullName>
    </recommendedName>
</protein>
<evidence type="ECO:0000256" key="2">
    <source>
        <dbReference type="ARBA" id="ARBA00023012"/>
    </source>
</evidence>
<evidence type="ECO:0000313" key="15">
    <source>
        <dbReference type="Proteomes" id="UP001210169"/>
    </source>
</evidence>
<dbReference type="InterPro" id="IPR039420">
    <property type="entry name" value="WalR-like"/>
</dbReference>
<dbReference type="Proteomes" id="UP000429552">
    <property type="component" value="Unassembled WGS sequence"/>
</dbReference>
<proteinExistence type="predicted"/>
<evidence type="ECO:0000256" key="3">
    <source>
        <dbReference type="ARBA" id="ARBA00023015"/>
    </source>
</evidence>